<gene>
    <name evidence="1" type="ORF">COT49_03275</name>
</gene>
<reference evidence="2" key="1">
    <citation type="submission" date="2017-09" db="EMBL/GenBank/DDBJ databases">
        <title>Depth-based differentiation of microbial function through sediment-hosted aquifers and enrichment of novel symbionts in the deep terrestrial subsurface.</title>
        <authorList>
            <person name="Probst A.J."/>
            <person name="Ladd B."/>
            <person name="Jarett J.K."/>
            <person name="Geller-Mcgrath D.E."/>
            <person name="Sieber C.M.K."/>
            <person name="Emerson J.B."/>
            <person name="Anantharaman K."/>
            <person name="Thomas B.C."/>
            <person name="Malmstrom R."/>
            <person name="Stieglmeier M."/>
            <person name="Klingl A."/>
            <person name="Woyke T."/>
            <person name="Ryan C.M."/>
            <person name="Banfield J.F."/>
        </authorList>
    </citation>
    <scope>NUCLEOTIDE SEQUENCE [LARGE SCALE GENOMIC DNA]</scope>
</reference>
<evidence type="ECO:0000313" key="2">
    <source>
        <dbReference type="Proteomes" id="UP000230340"/>
    </source>
</evidence>
<dbReference type="Proteomes" id="UP000230340">
    <property type="component" value="Unassembled WGS sequence"/>
</dbReference>
<dbReference type="Gene3D" id="3.40.470.10">
    <property type="entry name" value="Uracil-DNA glycosylase-like domain"/>
    <property type="match status" value="1"/>
</dbReference>
<protein>
    <recommendedName>
        <fullName evidence="3">Uracil-DNA glycosylase-like domain-containing protein</fullName>
    </recommendedName>
</protein>
<proteinExistence type="predicted"/>
<name>A0A2H0XDA8_UNCKA</name>
<dbReference type="InterPro" id="IPR036895">
    <property type="entry name" value="Uracil-DNA_glycosylase-like_sf"/>
</dbReference>
<organism evidence="1 2">
    <name type="scientific">candidate division WWE3 bacterium CG08_land_8_20_14_0_20_40_13</name>
    <dbReference type="NCBI Taxonomy" id="1975084"/>
    <lineage>
        <taxon>Bacteria</taxon>
        <taxon>Katanobacteria</taxon>
    </lineage>
</organism>
<sequence>MKVKLQLNHLKKDVDKLQRLHGNPKLNAIYGAGCVRNPKILFLFMNPTARNISSFPDWKGLRAPWIGTKNIWKLLNSLKILNDQLFEVIQNGSGDIWTYSFAFAVYDELNKKSVYITNLAKCTQDDARGLKDKIFREYLVNTLEEIYEINPSKIISFGNQVSSILLNKKVQVSDYQGNKKETLELKDKIFNIYPVYYPIGQGMRNINKAINRINSVIRSR</sequence>
<dbReference type="AlphaFoldDB" id="A0A2H0XDA8"/>
<evidence type="ECO:0008006" key="3">
    <source>
        <dbReference type="Google" id="ProtNLM"/>
    </source>
</evidence>
<dbReference type="SUPFAM" id="SSF52141">
    <property type="entry name" value="Uracil-DNA glycosylase-like"/>
    <property type="match status" value="1"/>
</dbReference>
<evidence type="ECO:0000313" key="1">
    <source>
        <dbReference type="EMBL" id="PIS22841.1"/>
    </source>
</evidence>
<accession>A0A2H0XDA8</accession>
<comment type="caution">
    <text evidence="1">The sequence shown here is derived from an EMBL/GenBank/DDBJ whole genome shotgun (WGS) entry which is preliminary data.</text>
</comment>
<dbReference type="EMBL" id="PEYT01000028">
    <property type="protein sequence ID" value="PIS22841.1"/>
    <property type="molecule type" value="Genomic_DNA"/>
</dbReference>